<name>A0A645H307_9ZZZZ</name>
<gene>
    <name evidence="1" type="ORF">SDC9_180905</name>
</gene>
<evidence type="ECO:0000313" key="1">
    <source>
        <dbReference type="EMBL" id="MPN33418.1"/>
    </source>
</evidence>
<sequence>MIFIIVSFISLISNSVILGFMSTNEEKKLENWFNIAMPNAYMGNTQVDDRIMVGHFEYARYRFLGEKPIVDGVFKEDYSYMPLINGIYGDVGQYLFNSLGRDSTDLEEMRKYNKVGKQIMKFYHK</sequence>
<reference evidence="1" key="1">
    <citation type="submission" date="2019-08" db="EMBL/GenBank/DDBJ databases">
        <authorList>
            <person name="Kucharzyk K."/>
            <person name="Murdoch R.W."/>
            <person name="Higgins S."/>
            <person name="Loffler F."/>
        </authorList>
    </citation>
    <scope>NUCLEOTIDE SEQUENCE</scope>
</reference>
<dbReference type="EMBL" id="VSSQ01085920">
    <property type="protein sequence ID" value="MPN33418.1"/>
    <property type="molecule type" value="Genomic_DNA"/>
</dbReference>
<accession>A0A645H307</accession>
<proteinExistence type="predicted"/>
<protein>
    <submittedName>
        <fullName evidence="1">Uncharacterized protein</fullName>
    </submittedName>
</protein>
<organism evidence="1">
    <name type="scientific">bioreactor metagenome</name>
    <dbReference type="NCBI Taxonomy" id="1076179"/>
    <lineage>
        <taxon>unclassified sequences</taxon>
        <taxon>metagenomes</taxon>
        <taxon>ecological metagenomes</taxon>
    </lineage>
</organism>
<comment type="caution">
    <text evidence="1">The sequence shown here is derived from an EMBL/GenBank/DDBJ whole genome shotgun (WGS) entry which is preliminary data.</text>
</comment>
<dbReference type="AlphaFoldDB" id="A0A645H307"/>